<dbReference type="CDD" id="cd00567">
    <property type="entry name" value="ACAD"/>
    <property type="match status" value="1"/>
</dbReference>
<dbReference type="Gene3D" id="2.40.110.10">
    <property type="entry name" value="Butyryl-CoA Dehydrogenase, subunit A, domain 2"/>
    <property type="match status" value="1"/>
</dbReference>
<name>A0ABN2N483_9PSEU</name>
<evidence type="ECO:0000256" key="2">
    <source>
        <dbReference type="ARBA" id="ARBA00009347"/>
    </source>
</evidence>
<comment type="cofactor">
    <cofactor evidence="1">
        <name>FAD</name>
        <dbReference type="ChEBI" id="CHEBI:57692"/>
    </cofactor>
</comment>
<comment type="similarity">
    <text evidence="2">Belongs to the acyl-CoA dehydrogenase family.</text>
</comment>
<dbReference type="Gene3D" id="1.20.140.10">
    <property type="entry name" value="Butyryl-CoA Dehydrogenase, subunit A, domain 3"/>
    <property type="match status" value="1"/>
</dbReference>
<dbReference type="InterPro" id="IPR009075">
    <property type="entry name" value="AcylCo_DH/oxidase_C"/>
</dbReference>
<feature type="domain" description="Acyl-CoA dehydrogenase/oxidase N-terminal" evidence="7">
    <location>
        <begin position="9"/>
        <end position="118"/>
    </location>
</feature>
<evidence type="ECO:0000256" key="1">
    <source>
        <dbReference type="ARBA" id="ARBA00001974"/>
    </source>
</evidence>
<keyword evidence="4" id="KW-0274">FAD</keyword>
<dbReference type="InterPro" id="IPR036250">
    <property type="entry name" value="AcylCo_DH-like_C"/>
</dbReference>
<keyword evidence="5" id="KW-0560">Oxidoreductase</keyword>
<reference evidence="8 9" key="1">
    <citation type="journal article" date="2019" name="Int. J. Syst. Evol. Microbiol.">
        <title>The Global Catalogue of Microorganisms (GCM) 10K type strain sequencing project: providing services to taxonomists for standard genome sequencing and annotation.</title>
        <authorList>
            <consortium name="The Broad Institute Genomics Platform"/>
            <consortium name="The Broad Institute Genome Sequencing Center for Infectious Disease"/>
            <person name="Wu L."/>
            <person name="Ma J."/>
        </authorList>
    </citation>
    <scope>NUCLEOTIDE SEQUENCE [LARGE SCALE GENOMIC DNA]</scope>
    <source>
        <strain evidence="8 9">JCM 16009</strain>
    </source>
</reference>
<dbReference type="InterPro" id="IPR037069">
    <property type="entry name" value="AcylCoA_DH/ox_N_sf"/>
</dbReference>
<keyword evidence="3" id="KW-0285">Flavoprotein</keyword>
<dbReference type="EMBL" id="BAAAQK010000009">
    <property type="protein sequence ID" value="GAA1850500.1"/>
    <property type="molecule type" value="Genomic_DNA"/>
</dbReference>
<evidence type="ECO:0000313" key="8">
    <source>
        <dbReference type="EMBL" id="GAA1850500.1"/>
    </source>
</evidence>
<evidence type="ECO:0000313" key="9">
    <source>
        <dbReference type="Proteomes" id="UP001500449"/>
    </source>
</evidence>
<dbReference type="PANTHER" id="PTHR43884">
    <property type="entry name" value="ACYL-COA DEHYDROGENASE"/>
    <property type="match status" value="1"/>
</dbReference>
<dbReference type="Pfam" id="PF00441">
    <property type="entry name" value="Acyl-CoA_dh_1"/>
    <property type="match status" value="1"/>
</dbReference>
<organism evidence="8 9">
    <name type="scientific">Pseudonocardia ailaonensis</name>
    <dbReference type="NCBI Taxonomy" id="367279"/>
    <lineage>
        <taxon>Bacteria</taxon>
        <taxon>Bacillati</taxon>
        <taxon>Actinomycetota</taxon>
        <taxon>Actinomycetes</taxon>
        <taxon>Pseudonocardiales</taxon>
        <taxon>Pseudonocardiaceae</taxon>
        <taxon>Pseudonocardia</taxon>
    </lineage>
</organism>
<feature type="domain" description="Acyl-CoA dehydrogenase/oxidase C-terminal" evidence="6">
    <location>
        <begin position="217"/>
        <end position="364"/>
    </location>
</feature>
<dbReference type="Proteomes" id="UP001500449">
    <property type="component" value="Unassembled WGS sequence"/>
</dbReference>
<dbReference type="SUPFAM" id="SSF47203">
    <property type="entry name" value="Acyl-CoA dehydrogenase C-terminal domain-like"/>
    <property type="match status" value="1"/>
</dbReference>
<dbReference type="InterPro" id="IPR046373">
    <property type="entry name" value="Acyl-CoA_Oxase/DH_mid-dom_sf"/>
</dbReference>
<evidence type="ECO:0000256" key="5">
    <source>
        <dbReference type="ARBA" id="ARBA00023002"/>
    </source>
</evidence>
<evidence type="ECO:0000256" key="4">
    <source>
        <dbReference type="ARBA" id="ARBA00022827"/>
    </source>
</evidence>
<dbReference type="RefSeq" id="WP_344417468.1">
    <property type="nucleotide sequence ID" value="NZ_BAAAQK010000009.1"/>
</dbReference>
<dbReference type="InterPro" id="IPR009100">
    <property type="entry name" value="AcylCoA_DH/oxidase_NM_dom_sf"/>
</dbReference>
<comment type="caution">
    <text evidence="8">The sequence shown here is derived from an EMBL/GenBank/DDBJ whole genome shotgun (WGS) entry which is preliminary data.</text>
</comment>
<sequence length="381" mass="40237">MTDEREQDLANLREMVRDFLGDRWSEQQIRDVMADGTGGDAAVWGRFAGDLGLASLPFPEEYGGAGAGWTEVGIVLEEAGRALFCSPYFASVVLGGAALLASGDERACARYLPGIADGSRRATLAAPEVAGYRPGDQPRVTATRMDGAWTLDGHVAQVVDGATAELVLVVAETGAGTALFAVTGEPARTPLTTLDLTRPLARLDFRDTPAELVGAEGAGAEILARVLDVAAIALAAEQAGGAARVVEMAVEYAKVRRQFGALIGSFQAVKHKCAEMLMLAEGARATARTALDALDRDDPEVPLLARITGVYCSDAFVRCATENIHVHGGIGYTWEHPAHLWFKRAQGSRLLLGDPASHLERIAELTEPSGLDELTTEAATA</sequence>
<protein>
    <submittedName>
        <fullName evidence="8">Acyl-CoA dehydrogenase family protein</fullName>
    </submittedName>
</protein>
<dbReference type="Pfam" id="PF02771">
    <property type="entry name" value="Acyl-CoA_dh_N"/>
    <property type="match status" value="1"/>
</dbReference>
<gene>
    <name evidence="8" type="ORF">GCM10009836_32890</name>
</gene>
<evidence type="ECO:0000256" key="3">
    <source>
        <dbReference type="ARBA" id="ARBA00022630"/>
    </source>
</evidence>
<accession>A0ABN2N483</accession>
<dbReference type="PANTHER" id="PTHR43884:SF20">
    <property type="entry name" value="ACYL-COA DEHYDROGENASE FADE28"/>
    <property type="match status" value="1"/>
</dbReference>
<dbReference type="Gene3D" id="1.10.540.10">
    <property type="entry name" value="Acyl-CoA dehydrogenase/oxidase, N-terminal domain"/>
    <property type="match status" value="1"/>
</dbReference>
<proteinExistence type="inferred from homology"/>
<dbReference type="SUPFAM" id="SSF56645">
    <property type="entry name" value="Acyl-CoA dehydrogenase NM domain-like"/>
    <property type="match status" value="1"/>
</dbReference>
<keyword evidence="9" id="KW-1185">Reference proteome</keyword>
<dbReference type="InterPro" id="IPR013786">
    <property type="entry name" value="AcylCoA_DH/ox_N"/>
</dbReference>
<evidence type="ECO:0000259" key="6">
    <source>
        <dbReference type="Pfam" id="PF00441"/>
    </source>
</evidence>
<evidence type="ECO:0000259" key="7">
    <source>
        <dbReference type="Pfam" id="PF02771"/>
    </source>
</evidence>